<dbReference type="OrthoDB" id="9810648at2"/>
<dbReference type="PROSITE" id="PS51462">
    <property type="entry name" value="NUDIX"/>
    <property type="match status" value="1"/>
</dbReference>
<dbReference type="EMBL" id="FWYF01000005">
    <property type="protein sequence ID" value="SMD38792.1"/>
    <property type="molecule type" value="Genomic_DNA"/>
</dbReference>
<dbReference type="RefSeq" id="WP_084374505.1">
    <property type="nucleotide sequence ID" value="NZ_FWYF01000005.1"/>
</dbReference>
<name>A0A1W2GQU8_REIFA</name>
<dbReference type="PANTHER" id="PTHR43046">
    <property type="entry name" value="GDP-MANNOSE MANNOSYL HYDROLASE"/>
    <property type="match status" value="1"/>
</dbReference>
<accession>A0A1W2GQU8</accession>
<protein>
    <submittedName>
        <fullName evidence="4">8-oxo-dGTP diphosphatase</fullName>
    </submittedName>
</protein>
<dbReference type="Proteomes" id="UP000192472">
    <property type="component" value="Unassembled WGS sequence"/>
</dbReference>
<evidence type="ECO:0000256" key="2">
    <source>
        <dbReference type="ARBA" id="ARBA00022801"/>
    </source>
</evidence>
<dbReference type="Pfam" id="PF00293">
    <property type="entry name" value="NUDIX"/>
    <property type="match status" value="1"/>
</dbReference>
<dbReference type="InterPro" id="IPR020084">
    <property type="entry name" value="NUDIX_hydrolase_CS"/>
</dbReference>
<evidence type="ECO:0000313" key="4">
    <source>
        <dbReference type="EMBL" id="SMD38792.1"/>
    </source>
</evidence>
<dbReference type="Gene3D" id="3.90.79.10">
    <property type="entry name" value="Nucleoside Triphosphate Pyrophosphohydrolase"/>
    <property type="match status" value="1"/>
</dbReference>
<organism evidence="4 5">
    <name type="scientific">Reichenbachiella faecimaris</name>
    <dbReference type="NCBI Taxonomy" id="692418"/>
    <lineage>
        <taxon>Bacteria</taxon>
        <taxon>Pseudomonadati</taxon>
        <taxon>Bacteroidota</taxon>
        <taxon>Cytophagia</taxon>
        <taxon>Cytophagales</taxon>
        <taxon>Reichenbachiellaceae</taxon>
        <taxon>Reichenbachiella</taxon>
    </lineage>
</organism>
<dbReference type="InterPro" id="IPR000086">
    <property type="entry name" value="NUDIX_hydrolase_dom"/>
</dbReference>
<dbReference type="InterPro" id="IPR015797">
    <property type="entry name" value="NUDIX_hydrolase-like_dom_sf"/>
</dbReference>
<evidence type="ECO:0000259" key="3">
    <source>
        <dbReference type="PROSITE" id="PS51462"/>
    </source>
</evidence>
<dbReference type="PROSITE" id="PS00893">
    <property type="entry name" value="NUDIX_BOX"/>
    <property type="match status" value="1"/>
</dbReference>
<gene>
    <name evidence="4" type="ORF">SAMN04488029_3881</name>
</gene>
<keyword evidence="5" id="KW-1185">Reference proteome</keyword>
<dbReference type="SUPFAM" id="SSF55811">
    <property type="entry name" value="Nudix"/>
    <property type="match status" value="1"/>
</dbReference>
<evidence type="ECO:0000313" key="5">
    <source>
        <dbReference type="Proteomes" id="UP000192472"/>
    </source>
</evidence>
<keyword evidence="2" id="KW-0378">Hydrolase</keyword>
<comment type="cofactor">
    <cofactor evidence="1">
        <name>Mg(2+)</name>
        <dbReference type="ChEBI" id="CHEBI:18420"/>
    </cofactor>
</comment>
<proteinExistence type="predicted"/>
<sequence>MGSEEIKSIFGNKVRVRVMGVLVQDQCVLLLNHSGLNDEDELWLPPGGGVEFGEHSKEALIREFKEEVNIPVKICDFLGVNEFISDELHAVELFFVVEQIGGKLRLGDDPEMSGNSILKEARWMNIQSLKQMNKNCLHGLFHGIESLDDLFDKQGFFNIGNNP</sequence>
<dbReference type="STRING" id="692418.SAMN04488029_3881"/>
<dbReference type="PANTHER" id="PTHR43046:SF14">
    <property type="entry name" value="MUTT_NUDIX FAMILY PROTEIN"/>
    <property type="match status" value="1"/>
</dbReference>
<reference evidence="4 5" key="1">
    <citation type="submission" date="2017-04" db="EMBL/GenBank/DDBJ databases">
        <authorList>
            <person name="Afonso C.L."/>
            <person name="Miller P.J."/>
            <person name="Scott M.A."/>
            <person name="Spackman E."/>
            <person name="Goraichik I."/>
            <person name="Dimitrov K.M."/>
            <person name="Suarez D.L."/>
            <person name="Swayne D.E."/>
        </authorList>
    </citation>
    <scope>NUCLEOTIDE SEQUENCE [LARGE SCALE GENOMIC DNA]</scope>
    <source>
        <strain evidence="4 5">DSM 26133</strain>
    </source>
</reference>
<evidence type="ECO:0000256" key="1">
    <source>
        <dbReference type="ARBA" id="ARBA00001946"/>
    </source>
</evidence>
<dbReference type="GO" id="GO:0016787">
    <property type="term" value="F:hydrolase activity"/>
    <property type="evidence" value="ECO:0007669"/>
    <property type="project" value="UniProtKB-KW"/>
</dbReference>
<dbReference type="AlphaFoldDB" id="A0A1W2GQU8"/>
<feature type="domain" description="Nudix hydrolase" evidence="3">
    <location>
        <begin position="13"/>
        <end position="149"/>
    </location>
</feature>